<dbReference type="Gene3D" id="3.70.10.10">
    <property type="match status" value="1"/>
</dbReference>
<keyword evidence="1" id="KW-0812">Transmembrane</keyword>
<dbReference type="KEGG" id="cmos:111460379"/>
<name>A0A6J1H5T5_CUCMO</name>
<organism evidence="2 3">
    <name type="scientific">Cucurbita moschata</name>
    <name type="common">Winter crookneck squash</name>
    <name type="synonym">Cucurbita pepo var. moschata</name>
    <dbReference type="NCBI Taxonomy" id="3662"/>
    <lineage>
        <taxon>Eukaryota</taxon>
        <taxon>Viridiplantae</taxon>
        <taxon>Streptophyta</taxon>
        <taxon>Embryophyta</taxon>
        <taxon>Tracheophyta</taxon>
        <taxon>Spermatophyta</taxon>
        <taxon>Magnoliopsida</taxon>
        <taxon>eudicotyledons</taxon>
        <taxon>Gunneridae</taxon>
        <taxon>Pentapetalae</taxon>
        <taxon>rosids</taxon>
        <taxon>fabids</taxon>
        <taxon>Cucurbitales</taxon>
        <taxon>Cucurbitaceae</taxon>
        <taxon>Cucurbiteae</taxon>
        <taxon>Cucurbita</taxon>
    </lineage>
</organism>
<dbReference type="AlphaFoldDB" id="A0A6J1H5T5"/>
<evidence type="ECO:0000256" key="1">
    <source>
        <dbReference type="SAM" id="Phobius"/>
    </source>
</evidence>
<reference evidence="3" key="1">
    <citation type="submission" date="2025-08" db="UniProtKB">
        <authorList>
            <consortium name="RefSeq"/>
        </authorList>
    </citation>
    <scope>IDENTIFICATION</scope>
    <source>
        <tissue evidence="3">Young leaves</tissue>
    </source>
</reference>
<accession>A0A6J1H5T5</accession>
<gene>
    <name evidence="3" type="primary">LOC111460379</name>
</gene>
<dbReference type="Proteomes" id="UP000504609">
    <property type="component" value="Unplaced"/>
</dbReference>
<keyword evidence="1" id="KW-1133">Transmembrane helix</keyword>
<keyword evidence="2" id="KW-1185">Reference proteome</keyword>
<protein>
    <submittedName>
        <fullName evidence="3">Uncharacterized protein LOC111460379</fullName>
    </submittedName>
</protein>
<proteinExistence type="predicted"/>
<feature type="transmembrane region" description="Helical" evidence="1">
    <location>
        <begin position="186"/>
        <end position="212"/>
    </location>
</feature>
<sequence>MFTLMVSDPTHRFTAALQILPEFFEYFNSNQTHHSRFSIEKFYLTMFHMELRGYSSMLFILIQAINKISLAFENPQSHLEPKVLLRELDASSSEVEQIAQVDYGTFVSIDSQDFKRVVHELNAPSVNVSLTASQIKFMVPRKEIVLTRRERGCITGGIPAGETFRFSITLHPLLFFHDLSHKSKRAWLFMSVDYCTVIIFPFGIFTQFWVYFPR</sequence>
<dbReference type="RefSeq" id="XP_022959393.1">
    <property type="nucleotide sequence ID" value="XM_023103625.1"/>
</dbReference>
<keyword evidence="1" id="KW-0472">Membrane</keyword>
<dbReference type="GeneID" id="111460379"/>
<evidence type="ECO:0000313" key="3">
    <source>
        <dbReference type="RefSeq" id="XP_022959393.1"/>
    </source>
</evidence>
<evidence type="ECO:0000313" key="2">
    <source>
        <dbReference type="Proteomes" id="UP000504609"/>
    </source>
</evidence>